<dbReference type="EMBL" id="JALJOR010000002">
    <property type="protein sequence ID" value="KAK9823848.1"/>
    <property type="molecule type" value="Genomic_DNA"/>
</dbReference>
<reference evidence="1 2" key="1">
    <citation type="journal article" date="2024" name="Nat. Commun.">
        <title>Phylogenomics reveals the evolutionary origins of lichenization in chlorophyte algae.</title>
        <authorList>
            <person name="Puginier C."/>
            <person name="Libourel C."/>
            <person name="Otte J."/>
            <person name="Skaloud P."/>
            <person name="Haon M."/>
            <person name="Grisel S."/>
            <person name="Petersen M."/>
            <person name="Berrin J.G."/>
            <person name="Delaux P.M."/>
            <person name="Dal Grande F."/>
            <person name="Keller J."/>
        </authorList>
    </citation>
    <scope>NUCLEOTIDE SEQUENCE [LARGE SCALE GENOMIC DNA]</scope>
    <source>
        <strain evidence="1 2">SAG 2043</strain>
    </source>
</reference>
<comment type="caution">
    <text evidence="1">The sequence shown here is derived from an EMBL/GenBank/DDBJ whole genome shotgun (WGS) entry which is preliminary data.</text>
</comment>
<gene>
    <name evidence="1" type="ORF">WJX72_005913</name>
</gene>
<keyword evidence="2" id="KW-1185">Reference proteome</keyword>
<dbReference type="AlphaFoldDB" id="A0AAW1QQU4"/>
<proteinExistence type="predicted"/>
<name>A0AAW1QQU4_9CHLO</name>
<dbReference type="Proteomes" id="UP001489004">
    <property type="component" value="Unassembled WGS sequence"/>
</dbReference>
<accession>A0AAW1QQU4</accession>
<evidence type="ECO:0000313" key="2">
    <source>
        <dbReference type="Proteomes" id="UP001489004"/>
    </source>
</evidence>
<organism evidence="1 2">
    <name type="scientific">[Myrmecia] bisecta</name>
    <dbReference type="NCBI Taxonomy" id="41462"/>
    <lineage>
        <taxon>Eukaryota</taxon>
        <taxon>Viridiplantae</taxon>
        <taxon>Chlorophyta</taxon>
        <taxon>core chlorophytes</taxon>
        <taxon>Trebouxiophyceae</taxon>
        <taxon>Trebouxiales</taxon>
        <taxon>Trebouxiaceae</taxon>
        <taxon>Myrmecia</taxon>
    </lineage>
</organism>
<protein>
    <submittedName>
        <fullName evidence="1">Uncharacterized protein</fullName>
    </submittedName>
</protein>
<sequence>MGAASRSATSSFLENNRQAAGSAPLPLLQVIQIGADPQPQQISQVSPAVADQTAAAATLAALAQMAGPDATVQATQAQTVLQSMMGVIKRARWQRRPRRQPPLRACKRAAKPCLASRSTILPMCRQ</sequence>
<evidence type="ECO:0000313" key="1">
    <source>
        <dbReference type="EMBL" id="KAK9823848.1"/>
    </source>
</evidence>